<name>A0AAE0F221_9CHLO</name>
<comment type="caution">
    <text evidence="2">The sequence shown here is derived from an EMBL/GenBank/DDBJ whole genome shotgun (WGS) entry which is preliminary data.</text>
</comment>
<evidence type="ECO:0000256" key="1">
    <source>
        <dbReference type="SAM" id="MobiDB-lite"/>
    </source>
</evidence>
<feature type="region of interest" description="Disordered" evidence="1">
    <location>
        <begin position="74"/>
        <end position="141"/>
    </location>
</feature>
<organism evidence="2 3">
    <name type="scientific">Cymbomonas tetramitiformis</name>
    <dbReference type="NCBI Taxonomy" id="36881"/>
    <lineage>
        <taxon>Eukaryota</taxon>
        <taxon>Viridiplantae</taxon>
        <taxon>Chlorophyta</taxon>
        <taxon>Pyramimonadophyceae</taxon>
        <taxon>Pyramimonadales</taxon>
        <taxon>Pyramimonadaceae</taxon>
        <taxon>Cymbomonas</taxon>
    </lineage>
</organism>
<protein>
    <submittedName>
        <fullName evidence="2">Uncharacterized protein</fullName>
    </submittedName>
</protein>
<gene>
    <name evidence="2" type="ORF">CYMTET_43022</name>
</gene>
<accession>A0AAE0F221</accession>
<dbReference type="Proteomes" id="UP001190700">
    <property type="component" value="Unassembled WGS sequence"/>
</dbReference>
<evidence type="ECO:0000313" key="3">
    <source>
        <dbReference type="Proteomes" id="UP001190700"/>
    </source>
</evidence>
<feature type="compositionally biased region" description="Basic and acidic residues" evidence="1">
    <location>
        <begin position="74"/>
        <end position="83"/>
    </location>
</feature>
<proteinExistence type="predicted"/>
<dbReference type="AlphaFoldDB" id="A0AAE0F221"/>
<evidence type="ECO:0000313" key="2">
    <source>
        <dbReference type="EMBL" id="KAK3247480.1"/>
    </source>
</evidence>
<reference evidence="2 3" key="1">
    <citation type="journal article" date="2015" name="Genome Biol. Evol.">
        <title>Comparative Genomics of a Bacterivorous Green Alga Reveals Evolutionary Causalities and Consequences of Phago-Mixotrophic Mode of Nutrition.</title>
        <authorList>
            <person name="Burns J.A."/>
            <person name="Paasch A."/>
            <person name="Narechania A."/>
            <person name="Kim E."/>
        </authorList>
    </citation>
    <scope>NUCLEOTIDE SEQUENCE [LARGE SCALE GENOMIC DNA]</scope>
    <source>
        <strain evidence="2 3">PLY_AMNH</strain>
    </source>
</reference>
<sequence length="191" mass="20922">MTELYDLHAKTPYDALFKKSNSSKKYECVVLGPALAYLHAIHSYGNGSRNTGRQSGLIPGATVEVNEIMSCTHERKKEDEKKGVKGAKGWGKAPAVNGQWRLPPSQPAQKPSPGAGWENLTIQEGPPPVCNHGDSRRDTTKQQQIWLGAEKEKLVRSGAWKQAPKQFHAPRAFLLPKCDMKPAGEALNGVI</sequence>
<dbReference type="EMBL" id="LGRX02028929">
    <property type="protein sequence ID" value="KAK3247480.1"/>
    <property type="molecule type" value="Genomic_DNA"/>
</dbReference>
<keyword evidence="3" id="KW-1185">Reference proteome</keyword>